<evidence type="ECO:0000256" key="9">
    <source>
        <dbReference type="ARBA" id="ARBA00022842"/>
    </source>
</evidence>
<keyword evidence="7 15" id="KW-0378">Hydrolase</keyword>
<dbReference type="InterPro" id="IPR005959">
    <property type="entry name" value="Fumarylacetoacetase"/>
</dbReference>
<evidence type="ECO:0000256" key="7">
    <source>
        <dbReference type="ARBA" id="ARBA00022801"/>
    </source>
</evidence>
<evidence type="ECO:0000256" key="11">
    <source>
        <dbReference type="ARBA" id="ARBA00023232"/>
    </source>
</evidence>
<evidence type="ECO:0000256" key="1">
    <source>
        <dbReference type="ARBA" id="ARBA00000353"/>
    </source>
</evidence>
<feature type="binding site" evidence="14">
    <location>
        <position position="241"/>
    </location>
    <ligand>
        <name>Ca(2+)</name>
        <dbReference type="ChEBI" id="CHEBI:29108"/>
    </ligand>
</feature>
<comment type="pathway">
    <text evidence="2 15">Amino-acid degradation; L-phenylalanine degradation; acetoacetate and fumarate from L-phenylalanine: step 6/6.</text>
</comment>
<dbReference type="FunFam" id="2.30.30.230:FF:000001">
    <property type="entry name" value="Fumarylacetoacetase"/>
    <property type="match status" value="1"/>
</dbReference>
<dbReference type="GO" id="GO:0006559">
    <property type="term" value="P:L-phenylalanine catabolic process"/>
    <property type="evidence" value="ECO:0007669"/>
    <property type="project" value="UniProtKB-UniRule"/>
</dbReference>
<dbReference type="GO" id="GO:0046872">
    <property type="term" value="F:metal ion binding"/>
    <property type="evidence" value="ECO:0007669"/>
    <property type="project" value="UniProtKB-UniRule"/>
</dbReference>
<dbReference type="AlphaFoldDB" id="A0A8J2K180"/>
<proteinExistence type="inferred from homology"/>
<evidence type="ECO:0000259" key="17">
    <source>
        <dbReference type="Pfam" id="PF09298"/>
    </source>
</evidence>
<keyword evidence="6 14" id="KW-0479">Metal-binding</keyword>
<dbReference type="InterPro" id="IPR011234">
    <property type="entry name" value="Fumarylacetoacetase-like_C"/>
</dbReference>
<dbReference type="NCBIfam" id="TIGR01266">
    <property type="entry name" value="fum_ac_acetase"/>
    <property type="match status" value="1"/>
</dbReference>
<feature type="active site" description="Proton acceptor" evidence="12">
    <location>
        <position position="175"/>
    </location>
</feature>
<feature type="binding site" evidence="13">
    <location>
        <position position="170"/>
    </location>
    <ligand>
        <name>substrate</name>
    </ligand>
</feature>
<dbReference type="InterPro" id="IPR015377">
    <property type="entry name" value="Fumarylacetoacetase_N"/>
</dbReference>
<dbReference type="GO" id="GO:0006572">
    <property type="term" value="P:L-tyrosine catabolic process"/>
    <property type="evidence" value="ECO:0007669"/>
    <property type="project" value="UniProtKB-UniRule"/>
</dbReference>
<dbReference type="Pfam" id="PF09298">
    <property type="entry name" value="FAA_hydrolase_N"/>
    <property type="match status" value="1"/>
</dbReference>
<name>A0A8J2K180_9HEXA</name>
<keyword evidence="9 14" id="KW-0460">Magnesium</keyword>
<feature type="binding site" evidence="13">
    <location>
        <position position="282"/>
    </location>
    <ligand>
        <name>substrate</name>
    </ligand>
</feature>
<dbReference type="FunFam" id="3.90.850.10:FF:000004">
    <property type="entry name" value="Fumarylacetoacetase"/>
    <property type="match status" value="1"/>
</dbReference>
<feature type="binding site" evidence="14">
    <location>
        <position position="243"/>
    </location>
    <ligand>
        <name>Ca(2+)</name>
        <dbReference type="ChEBI" id="CHEBI:29108"/>
    </ligand>
</feature>
<feature type="binding site" evidence="14">
    <location>
        <position position="295"/>
    </location>
    <ligand>
        <name>Mg(2+)</name>
        <dbReference type="ChEBI" id="CHEBI:18420"/>
    </ligand>
</feature>
<evidence type="ECO:0000259" key="16">
    <source>
        <dbReference type="Pfam" id="PF01557"/>
    </source>
</evidence>
<feature type="binding site" evidence="13">
    <location>
        <position position="286"/>
    </location>
    <ligand>
        <name>substrate</name>
    </ligand>
</feature>
<evidence type="ECO:0000313" key="19">
    <source>
        <dbReference type="Proteomes" id="UP000708208"/>
    </source>
</evidence>
<evidence type="ECO:0000256" key="3">
    <source>
        <dbReference type="ARBA" id="ARBA00010211"/>
    </source>
</evidence>
<dbReference type="Pfam" id="PF01557">
    <property type="entry name" value="FAA_hydrolase"/>
    <property type="match status" value="1"/>
</dbReference>
<feature type="binding site" evidence="13">
    <location>
        <position position="184"/>
    </location>
    <ligand>
        <name>substrate</name>
    </ligand>
</feature>
<reference evidence="18" key="1">
    <citation type="submission" date="2021-06" db="EMBL/GenBank/DDBJ databases">
        <authorList>
            <person name="Hodson N. C."/>
            <person name="Mongue J. A."/>
            <person name="Jaron S. K."/>
        </authorList>
    </citation>
    <scope>NUCLEOTIDE SEQUENCE</scope>
</reference>
<comment type="caution">
    <text evidence="18">The sequence shown here is derived from an EMBL/GenBank/DDBJ whole genome shotgun (WGS) entry which is preliminary data.</text>
</comment>
<feature type="domain" description="Fumarylacetoacetase N-terminal" evidence="17">
    <location>
        <begin position="58"/>
        <end position="160"/>
    </location>
</feature>
<evidence type="ECO:0000256" key="12">
    <source>
        <dbReference type="PIRSR" id="PIRSR605959-1"/>
    </source>
</evidence>
<feature type="binding site" evidence="14">
    <location>
        <position position="299"/>
    </location>
    <ligand>
        <name>Mg(2+)</name>
        <dbReference type="ChEBI" id="CHEBI:18420"/>
    </ligand>
</feature>
<accession>A0A8J2K180</accession>
<comment type="catalytic activity">
    <reaction evidence="1 15">
        <text>4-fumarylacetoacetate + H2O = acetoacetate + fumarate + H(+)</text>
        <dbReference type="Rhea" id="RHEA:10244"/>
        <dbReference type="ChEBI" id="CHEBI:13705"/>
        <dbReference type="ChEBI" id="CHEBI:15377"/>
        <dbReference type="ChEBI" id="CHEBI:15378"/>
        <dbReference type="ChEBI" id="CHEBI:18034"/>
        <dbReference type="ChEBI" id="CHEBI:29806"/>
        <dbReference type="EC" id="3.7.1.2"/>
    </reaction>
</comment>
<evidence type="ECO:0000256" key="5">
    <source>
        <dbReference type="ARBA" id="ARBA00014741"/>
    </source>
</evidence>
<evidence type="ECO:0000256" key="15">
    <source>
        <dbReference type="RuleBase" id="RU366008"/>
    </source>
</evidence>
<evidence type="ECO:0000256" key="6">
    <source>
        <dbReference type="ARBA" id="ARBA00022723"/>
    </source>
</evidence>
<dbReference type="PANTHER" id="PTHR43069">
    <property type="entry name" value="FUMARYLACETOACETASE"/>
    <property type="match status" value="1"/>
</dbReference>
<comment type="cofactor">
    <cofactor evidence="15">
        <name>Mg(2+)</name>
        <dbReference type="ChEBI" id="CHEBI:18420"/>
    </cofactor>
    <cofactor evidence="15">
        <name>Ca(2+)</name>
        <dbReference type="ChEBI" id="CHEBI:29108"/>
    </cofactor>
</comment>
<comment type="similarity">
    <text evidence="3 15">Belongs to the FAH family.</text>
</comment>
<feature type="binding site" evidence="14">
    <location>
        <position position="275"/>
    </location>
    <ligand>
        <name>Ca(2+)</name>
        <dbReference type="ChEBI" id="CHEBI:29108"/>
    </ligand>
</feature>
<dbReference type="EMBL" id="CAJVCH010209739">
    <property type="protein sequence ID" value="CAG7731303.1"/>
    <property type="molecule type" value="Genomic_DNA"/>
</dbReference>
<gene>
    <name evidence="18" type="ORF">AFUS01_LOCUS19905</name>
</gene>
<keyword evidence="19" id="KW-1185">Reference proteome</keyword>
<evidence type="ECO:0000256" key="14">
    <source>
        <dbReference type="PIRSR" id="PIRSR605959-3"/>
    </source>
</evidence>
<dbReference type="EC" id="3.7.1.2" evidence="4 15"/>
<evidence type="ECO:0000256" key="13">
    <source>
        <dbReference type="PIRSR" id="PIRSR605959-2"/>
    </source>
</evidence>
<dbReference type="GO" id="GO:1902000">
    <property type="term" value="P:homogentisate catabolic process"/>
    <property type="evidence" value="ECO:0007669"/>
    <property type="project" value="TreeGrafter"/>
</dbReference>
<feature type="binding site" evidence="14">
    <location>
        <position position="168"/>
    </location>
    <ligand>
        <name>Ca(2+)</name>
        <dbReference type="ChEBI" id="CHEBI:29108"/>
    </ligand>
</feature>
<sequence>MELTFSLQLGLLESSFIQVLSETFLTEFSLGKVNSFILWLAQMASFVEYGPECEFPIENLPYGIFSTVDNQKPRPGVAIGDKVLDLSVVKGLFTGPLLSKNQHVFEQENLNALMGLGKSSWDECRQTLQRILSASESVLRDSPLCQSALVNQADVTMHLPAKIGDYTDFYSSIEHATNVGTMFRGKDNALMPNWKHLPVGYHGRASSVVVSGTPVRRPLGQSCPVEGQPPVFGPCKLLDIELEMAFFVGNGTALGEPIPIEKTADHIFGLVLMNDWSARDIQKWEYVPLGPFLAKNFATTISPWVVPLAALDPFKTANYSQVDPQPLPYLRHEDPFTFDIPLSVAIKPEDSSEETIICESNFKNMYWTMKQQLAHHTISGCNMNPGDLLASGTISGSDPKSYGSMLELSWRGTKPISLRDGSTRSFLRDGDQVIIRGHAQSKGYRVGFGECSGIILPALSHS</sequence>
<dbReference type="PANTHER" id="PTHR43069:SF2">
    <property type="entry name" value="FUMARYLACETOACETASE"/>
    <property type="match status" value="1"/>
</dbReference>
<keyword evidence="10 15" id="KW-0828">Tyrosine catabolism</keyword>
<keyword evidence="11 15" id="KW-0585">Phenylalanine catabolism</keyword>
<evidence type="ECO:0000256" key="10">
    <source>
        <dbReference type="ARBA" id="ARBA00022878"/>
    </source>
</evidence>
<feature type="binding site" evidence="14">
    <location>
        <position position="275"/>
    </location>
    <ligand>
        <name>Mg(2+)</name>
        <dbReference type="ChEBI" id="CHEBI:18420"/>
    </ligand>
</feature>
<feature type="domain" description="Fumarylacetoacetase-like C-terminal" evidence="16">
    <location>
        <begin position="167"/>
        <end position="436"/>
    </location>
</feature>
<dbReference type="GO" id="GO:0004334">
    <property type="term" value="F:fumarylacetoacetase activity"/>
    <property type="evidence" value="ECO:0007669"/>
    <property type="project" value="UniProtKB-UniRule"/>
</dbReference>
<dbReference type="Proteomes" id="UP000708208">
    <property type="component" value="Unassembled WGS sequence"/>
</dbReference>
<feature type="binding site" evidence="13">
    <location>
        <position position="393"/>
    </location>
    <ligand>
        <name>substrate</name>
    </ligand>
</feature>
<dbReference type="OrthoDB" id="9971669at2759"/>
<keyword evidence="8 14" id="KW-0106">Calcium</keyword>
<evidence type="ECO:0000256" key="8">
    <source>
        <dbReference type="ARBA" id="ARBA00022837"/>
    </source>
</evidence>
<protein>
    <recommendedName>
        <fullName evidence="5 15">Fumarylacetoacetase</fullName>
        <ecNumber evidence="4 15">3.7.1.2</ecNumber>
    </recommendedName>
    <alternativeName>
        <fullName evidence="15">Fumarylacetoacetate hydrolase</fullName>
    </alternativeName>
</protein>
<evidence type="ECO:0000256" key="4">
    <source>
        <dbReference type="ARBA" id="ARBA00012094"/>
    </source>
</evidence>
<evidence type="ECO:0000313" key="18">
    <source>
        <dbReference type="EMBL" id="CAG7731303.1"/>
    </source>
</evidence>
<evidence type="ECO:0000256" key="2">
    <source>
        <dbReference type="ARBA" id="ARBA00004782"/>
    </source>
</evidence>
<organism evidence="18 19">
    <name type="scientific">Allacma fusca</name>
    <dbReference type="NCBI Taxonomy" id="39272"/>
    <lineage>
        <taxon>Eukaryota</taxon>
        <taxon>Metazoa</taxon>
        <taxon>Ecdysozoa</taxon>
        <taxon>Arthropoda</taxon>
        <taxon>Hexapoda</taxon>
        <taxon>Collembola</taxon>
        <taxon>Symphypleona</taxon>
        <taxon>Sminthuridae</taxon>
        <taxon>Allacma</taxon>
    </lineage>
</organism>